<accession>A0A2H3AMN0</accession>
<dbReference type="AlphaFoldDB" id="A0A2H3AMN0"/>
<reference evidence="2" key="1">
    <citation type="journal article" date="2017" name="Nat. Ecol. Evol.">
        <title>Genome expansion and lineage-specific genetic innovations in the forest pathogenic fungi Armillaria.</title>
        <authorList>
            <person name="Sipos G."/>
            <person name="Prasanna A.N."/>
            <person name="Walter M.C."/>
            <person name="O'Connor E."/>
            <person name="Balint B."/>
            <person name="Krizsan K."/>
            <person name="Kiss B."/>
            <person name="Hess J."/>
            <person name="Varga T."/>
            <person name="Slot J."/>
            <person name="Riley R."/>
            <person name="Boka B."/>
            <person name="Rigling D."/>
            <person name="Barry K."/>
            <person name="Lee J."/>
            <person name="Mihaltcheva S."/>
            <person name="LaButti K."/>
            <person name="Lipzen A."/>
            <person name="Waldron R."/>
            <person name="Moloney N.M."/>
            <person name="Sperisen C."/>
            <person name="Kredics L."/>
            <person name="Vagvoelgyi C."/>
            <person name="Patrignani A."/>
            <person name="Fitzpatrick D."/>
            <person name="Nagy I."/>
            <person name="Doyle S."/>
            <person name="Anderson J.B."/>
            <person name="Grigoriev I.V."/>
            <person name="Gueldener U."/>
            <person name="Muensterkoetter M."/>
            <person name="Nagy L.G."/>
        </authorList>
    </citation>
    <scope>NUCLEOTIDE SEQUENCE [LARGE SCALE GENOMIC DNA]</scope>
    <source>
        <strain evidence="2">28-4</strain>
    </source>
</reference>
<organism evidence="1 2">
    <name type="scientific">Armillaria solidipes</name>
    <dbReference type="NCBI Taxonomy" id="1076256"/>
    <lineage>
        <taxon>Eukaryota</taxon>
        <taxon>Fungi</taxon>
        <taxon>Dikarya</taxon>
        <taxon>Basidiomycota</taxon>
        <taxon>Agaricomycotina</taxon>
        <taxon>Agaricomycetes</taxon>
        <taxon>Agaricomycetidae</taxon>
        <taxon>Agaricales</taxon>
        <taxon>Marasmiineae</taxon>
        <taxon>Physalacriaceae</taxon>
        <taxon>Armillaria</taxon>
    </lineage>
</organism>
<dbReference type="EMBL" id="KZ293492">
    <property type="protein sequence ID" value="PBK60091.1"/>
    <property type="molecule type" value="Genomic_DNA"/>
</dbReference>
<proteinExistence type="predicted"/>
<dbReference type="Proteomes" id="UP000218334">
    <property type="component" value="Unassembled WGS sequence"/>
</dbReference>
<protein>
    <submittedName>
        <fullName evidence="1">Uncharacterized protein</fullName>
    </submittedName>
</protein>
<gene>
    <name evidence="1" type="ORF">ARMSODRAFT_1026871</name>
</gene>
<name>A0A2H3AMN0_9AGAR</name>
<keyword evidence="2" id="KW-1185">Reference proteome</keyword>
<evidence type="ECO:0000313" key="1">
    <source>
        <dbReference type="EMBL" id="PBK60091.1"/>
    </source>
</evidence>
<evidence type="ECO:0000313" key="2">
    <source>
        <dbReference type="Proteomes" id="UP000218334"/>
    </source>
</evidence>
<sequence>MSLPTSNPNPDWQWAGWRVPHTILALSWIVPTHPAPPEDSRYHPLAPLVSLLPPGQWVDSLITHEDDPEPHDHGHLSRRRIDPLWEVIIICDSLSPPPAPPQADTDPLNPNGPNYEWPLLSAVNRQILGPHCSQAWELQRHWYLAIYRGDPIERPGVQAQITTRIFANRNQVQYRPAPGVELHGQHRNRTAQEQHDLEIALWVGDQPDLDGVEL</sequence>